<feature type="transmembrane region" description="Helical" evidence="1">
    <location>
        <begin position="52"/>
        <end position="74"/>
    </location>
</feature>
<organism evidence="2">
    <name type="scientific">Chrysotila carterae</name>
    <name type="common">Marine alga</name>
    <name type="synonym">Syracosphaera carterae</name>
    <dbReference type="NCBI Taxonomy" id="13221"/>
    <lineage>
        <taxon>Eukaryota</taxon>
        <taxon>Haptista</taxon>
        <taxon>Haptophyta</taxon>
        <taxon>Prymnesiophyceae</taxon>
        <taxon>Isochrysidales</taxon>
        <taxon>Isochrysidaceae</taxon>
        <taxon>Chrysotila</taxon>
    </lineage>
</organism>
<name>A0A7S4BDG7_CHRCT</name>
<gene>
    <name evidence="2" type="ORF">PCAR00345_LOCUS15084</name>
</gene>
<dbReference type="InterPro" id="IPR018750">
    <property type="entry name" value="DUF2306_membrane"/>
</dbReference>
<feature type="transmembrane region" description="Helical" evidence="1">
    <location>
        <begin position="7"/>
        <end position="32"/>
    </location>
</feature>
<keyword evidence="1" id="KW-1133">Transmembrane helix</keyword>
<feature type="transmembrane region" description="Helical" evidence="1">
    <location>
        <begin position="86"/>
        <end position="108"/>
    </location>
</feature>
<accession>A0A7S4BDG7</accession>
<feature type="transmembrane region" description="Helical" evidence="1">
    <location>
        <begin position="120"/>
        <end position="139"/>
    </location>
</feature>
<evidence type="ECO:0000256" key="1">
    <source>
        <dbReference type="SAM" id="Phobius"/>
    </source>
</evidence>
<proteinExistence type="predicted"/>
<dbReference type="EMBL" id="HBIZ01023864">
    <property type="protein sequence ID" value="CAE0762472.1"/>
    <property type="molecule type" value="Transcribed_RNA"/>
</dbReference>
<keyword evidence="1" id="KW-0472">Membrane</keyword>
<feature type="transmembrane region" description="Helical" evidence="1">
    <location>
        <begin position="305"/>
        <end position="328"/>
    </location>
</feature>
<keyword evidence="1" id="KW-0812">Transmembrane</keyword>
<dbReference type="Pfam" id="PF10067">
    <property type="entry name" value="DUF2306"/>
    <property type="match status" value="1"/>
</dbReference>
<reference evidence="2" key="1">
    <citation type="submission" date="2021-01" db="EMBL/GenBank/DDBJ databases">
        <authorList>
            <person name="Corre E."/>
            <person name="Pelletier E."/>
            <person name="Niang G."/>
            <person name="Scheremetjew M."/>
            <person name="Finn R."/>
            <person name="Kale V."/>
            <person name="Holt S."/>
            <person name="Cochrane G."/>
            <person name="Meng A."/>
            <person name="Brown T."/>
            <person name="Cohen L."/>
        </authorList>
    </citation>
    <scope>NUCLEOTIDE SEQUENCE</scope>
    <source>
        <strain evidence="2">CCMP645</strain>
    </source>
</reference>
<dbReference type="AlphaFoldDB" id="A0A7S4BDG7"/>
<sequence length="329" mass="36236">MLVWRWPWLLAAFSFYAALIPWVMIGIVGNYAISRDWEAVLPGLGTTLTRRISIVIHMHCGAVAMLLGPFLFIARLRRTSPLWHRVIGRVYVGCAYVAVGAGLVFIAAKQRLVGGWSMSGSFALAGVAIFVSTTFVWYYAYKRDFVRTREWAVRSYCQILGPFLYRYWYSLAALGGYASPRPYKNGEADGERCEWSDPMQPTCDAYSRVLDSIHAWTYWLSAALFAELLVCAIRAAEAESGVSLSKVGSDADPSSPLEQSLVLGAKRTYGEPAETAEPTADAREMREVAETPLSQAALQPSRSAYLLNGISVGLAILATVVTVAFYAIN</sequence>
<protein>
    <submittedName>
        <fullName evidence="2">Uncharacterized protein</fullName>
    </submittedName>
</protein>
<evidence type="ECO:0000313" key="2">
    <source>
        <dbReference type="EMBL" id="CAE0762472.1"/>
    </source>
</evidence>